<keyword evidence="3" id="KW-0378">Hydrolase</keyword>
<feature type="domain" description="Succinylglutamate desuccinylase/Aspartoacylase catalytic" evidence="5">
    <location>
        <begin position="55"/>
        <end position="242"/>
    </location>
</feature>
<dbReference type="InterPro" id="IPR055438">
    <property type="entry name" value="AstE_AspA_cat"/>
</dbReference>
<sequence>MNKQSAMSAKTRIWTPINYAAEGKQSDCLRLPHSTDLSAYGWIPIPLVCIKNGSGPTALLIAGNHGDEYEGQVALSSLARATQAHEVSGRLIIIPALNYPAVEAGRRVSPLDEGNLNRVFPGAALGTPTQMIAHYVSEVLIPMADLVVDLHSGGRSLDYIASALVRPGRTAQEHQRLLGLLKLFGAPISFISDGTGGGGLTTLAAAAEARGALALTTELGGGATLSQNGLELALSGLRRVLSDLGILRGISVEPAPPTRLMTVSGYDAFVYARERGIFEPAAKVGDEVTKGQLAARIHFPDDPTREPQTLYFGSSGIVACRRVPSLTQRGDCLFKLMADVGPRLDHSQALHA</sequence>
<comment type="caution">
    <text evidence="6">The sequence shown here is derived from an EMBL/GenBank/DDBJ whole genome shotgun (WGS) entry which is preliminary data.</text>
</comment>
<reference evidence="6 7" key="1">
    <citation type="submission" date="2024-06" db="EMBL/GenBank/DDBJ databases">
        <title>Genomic Encyclopedia of Type Strains, Phase IV (KMG-IV): sequencing the most valuable type-strain genomes for metagenomic binning, comparative biology and taxonomic classification.</title>
        <authorList>
            <person name="Goeker M."/>
        </authorList>
    </citation>
    <scope>NUCLEOTIDE SEQUENCE [LARGE SCALE GENOMIC DNA]</scope>
    <source>
        <strain evidence="6 7">DSM 29846</strain>
    </source>
</reference>
<dbReference type="Gene3D" id="3.40.630.10">
    <property type="entry name" value="Zn peptidases"/>
    <property type="match status" value="1"/>
</dbReference>
<evidence type="ECO:0000256" key="1">
    <source>
        <dbReference type="ARBA" id="ARBA00001947"/>
    </source>
</evidence>
<evidence type="ECO:0000256" key="4">
    <source>
        <dbReference type="ARBA" id="ARBA00022833"/>
    </source>
</evidence>
<dbReference type="PANTHER" id="PTHR37326:SF1">
    <property type="entry name" value="BLL3975 PROTEIN"/>
    <property type="match status" value="1"/>
</dbReference>
<organism evidence="6 7">
    <name type="scientific">Mesorhizobium shonense</name>
    <dbReference type="NCBI Taxonomy" id="1209948"/>
    <lineage>
        <taxon>Bacteria</taxon>
        <taxon>Pseudomonadati</taxon>
        <taxon>Pseudomonadota</taxon>
        <taxon>Alphaproteobacteria</taxon>
        <taxon>Hyphomicrobiales</taxon>
        <taxon>Phyllobacteriaceae</taxon>
        <taxon>Mesorhizobium</taxon>
    </lineage>
</organism>
<evidence type="ECO:0000256" key="3">
    <source>
        <dbReference type="ARBA" id="ARBA00022801"/>
    </source>
</evidence>
<dbReference type="EMBL" id="JBEPLM010000007">
    <property type="protein sequence ID" value="MET3594375.1"/>
    <property type="molecule type" value="Genomic_DNA"/>
</dbReference>
<dbReference type="Pfam" id="PF24827">
    <property type="entry name" value="AstE_AspA_cat"/>
    <property type="match status" value="1"/>
</dbReference>
<evidence type="ECO:0000313" key="7">
    <source>
        <dbReference type="Proteomes" id="UP001549036"/>
    </source>
</evidence>
<dbReference type="InterPro" id="IPR043795">
    <property type="entry name" value="N-alpha-Ac-DABA-like"/>
</dbReference>
<keyword evidence="7" id="KW-1185">Reference proteome</keyword>
<dbReference type="SUPFAM" id="SSF53187">
    <property type="entry name" value="Zn-dependent exopeptidases"/>
    <property type="match status" value="1"/>
</dbReference>
<keyword evidence="4" id="KW-0862">Zinc</keyword>
<evidence type="ECO:0000259" key="5">
    <source>
        <dbReference type="Pfam" id="PF24827"/>
    </source>
</evidence>
<proteinExistence type="predicted"/>
<name>A0ABV2HUU2_9HYPH</name>
<dbReference type="Proteomes" id="UP001549036">
    <property type="component" value="Unassembled WGS sequence"/>
</dbReference>
<protein>
    <submittedName>
        <fullName evidence="6">Deacylase</fullName>
    </submittedName>
</protein>
<evidence type="ECO:0000313" key="6">
    <source>
        <dbReference type="EMBL" id="MET3594375.1"/>
    </source>
</evidence>
<dbReference type="PIRSF" id="PIRSF039012">
    <property type="entry name" value="ASP"/>
    <property type="match status" value="1"/>
</dbReference>
<comment type="cofactor">
    <cofactor evidence="1">
        <name>Zn(2+)</name>
        <dbReference type="ChEBI" id="CHEBI:29105"/>
    </cofactor>
</comment>
<gene>
    <name evidence="6" type="ORF">ABID26_003783</name>
</gene>
<dbReference type="InterPro" id="IPR053138">
    <property type="entry name" value="N-alpha-Ac-DABA_deacetylase"/>
</dbReference>
<dbReference type="PANTHER" id="PTHR37326">
    <property type="entry name" value="BLL3975 PROTEIN"/>
    <property type="match status" value="1"/>
</dbReference>
<dbReference type="RefSeq" id="WP_354416031.1">
    <property type="nucleotide sequence ID" value="NZ_JBEPLM010000007.1"/>
</dbReference>
<evidence type="ECO:0000256" key="2">
    <source>
        <dbReference type="ARBA" id="ARBA00022723"/>
    </source>
</evidence>
<accession>A0ABV2HUU2</accession>
<dbReference type="CDD" id="cd06252">
    <property type="entry name" value="M14_ASTE_ASPA-like"/>
    <property type="match status" value="1"/>
</dbReference>
<keyword evidence="2" id="KW-0479">Metal-binding</keyword>